<dbReference type="InterPro" id="IPR052514">
    <property type="entry name" value="SAM-dependent_MTase"/>
</dbReference>
<dbReference type="PANTHER" id="PTHR34203">
    <property type="entry name" value="METHYLTRANSFERASE, FKBM FAMILY PROTEIN"/>
    <property type="match status" value="1"/>
</dbReference>
<proteinExistence type="predicted"/>
<comment type="caution">
    <text evidence="2">The sequence shown here is derived from an EMBL/GenBank/DDBJ whole genome shotgun (WGS) entry which is preliminary data.</text>
</comment>
<accession>A0ABT4TER4</accession>
<gene>
    <name evidence="2" type="ORF">O4U47_01625</name>
</gene>
<evidence type="ECO:0000259" key="1">
    <source>
        <dbReference type="Pfam" id="PF05050"/>
    </source>
</evidence>
<dbReference type="GO" id="GO:0032259">
    <property type="term" value="P:methylation"/>
    <property type="evidence" value="ECO:0007669"/>
    <property type="project" value="UniProtKB-KW"/>
</dbReference>
<reference evidence="2" key="1">
    <citation type="submission" date="2023-01" db="EMBL/GenBank/DDBJ databases">
        <title>Draft genome sequence of Nocardiopsis sp. LSu2-4 isolated from halophytes.</title>
        <authorList>
            <person name="Duangmal K."/>
            <person name="Chantavorakit T."/>
        </authorList>
    </citation>
    <scope>NUCLEOTIDE SEQUENCE</scope>
    <source>
        <strain evidence="2">LSu2-4</strain>
    </source>
</reference>
<keyword evidence="3" id="KW-1185">Reference proteome</keyword>
<dbReference type="SUPFAM" id="SSF53335">
    <property type="entry name" value="S-adenosyl-L-methionine-dependent methyltransferases"/>
    <property type="match status" value="1"/>
</dbReference>
<dbReference type="Proteomes" id="UP001165685">
    <property type="component" value="Unassembled WGS sequence"/>
</dbReference>
<dbReference type="RefSeq" id="WP_270675424.1">
    <property type="nucleotide sequence ID" value="NZ_JAQFWP010000002.1"/>
</dbReference>
<dbReference type="GO" id="GO:0008168">
    <property type="term" value="F:methyltransferase activity"/>
    <property type="evidence" value="ECO:0007669"/>
    <property type="project" value="UniProtKB-KW"/>
</dbReference>
<dbReference type="InterPro" id="IPR029063">
    <property type="entry name" value="SAM-dependent_MTases_sf"/>
</dbReference>
<organism evidence="2 3">
    <name type="scientific">Nocardiopsis suaedae</name>
    <dbReference type="NCBI Taxonomy" id="3018444"/>
    <lineage>
        <taxon>Bacteria</taxon>
        <taxon>Bacillati</taxon>
        <taxon>Actinomycetota</taxon>
        <taxon>Actinomycetes</taxon>
        <taxon>Streptosporangiales</taxon>
        <taxon>Nocardiopsidaceae</taxon>
        <taxon>Nocardiopsis</taxon>
    </lineage>
</organism>
<sequence>MVAGQVRAFVQRHPVVRHATRRIRIRLPVSLGGIDPERVPPRVRRFDLPLPRRAGAPRTGPDALCVRTPGDLWTPGRLHARGLPGYRPEALACFLAVLEHARPGAVLDVGANVGVYAALAAARTRRRVFAFEPAPRAARAARAIAADNGLNMDVVELALSNHSGSGLLRLSPDDASNSLLPGAGPAAGRVTVPVRPLSHWREEAGVLPSVVKISACASEPDVVSGSLEVLRRFRPWVLCEVRPGYGIGQRLTALLEPLDYHWYRVSGRPPYSPQPSISEGTSRRGGMWLFAPTPAPEGLWASAEAWRAAIDDCR</sequence>
<feature type="domain" description="Methyltransferase FkbM" evidence="1">
    <location>
        <begin position="108"/>
        <end position="243"/>
    </location>
</feature>
<keyword evidence="2" id="KW-0808">Transferase</keyword>
<dbReference type="NCBIfam" id="TIGR01444">
    <property type="entry name" value="fkbM_fam"/>
    <property type="match status" value="1"/>
</dbReference>
<dbReference type="Gene3D" id="3.40.50.150">
    <property type="entry name" value="Vaccinia Virus protein VP39"/>
    <property type="match status" value="1"/>
</dbReference>
<protein>
    <submittedName>
        <fullName evidence="2">FkbM family methyltransferase</fullName>
    </submittedName>
</protein>
<dbReference type="EMBL" id="JAQFWP010000002">
    <property type="protein sequence ID" value="MDA2803197.1"/>
    <property type="molecule type" value="Genomic_DNA"/>
</dbReference>
<evidence type="ECO:0000313" key="2">
    <source>
        <dbReference type="EMBL" id="MDA2803197.1"/>
    </source>
</evidence>
<keyword evidence="2" id="KW-0489">Methyltransferase</keyword>
<name>A0ABT4TER4_9ACTN</name>
<dbReference type="Pfam" id="PF05050">
    <property type="entry name" value="Methyltransf_21"/>
    <property type="match status" value="1"/>
</dbReference>
<dbReference type="PANTHER" id="PTHR34203:SF15">
    <property type="entry name" value="SLL1173 PROTEIN"/>
    <property type="match status" value="1"/>
</dbReference>
<dbReference type="InterPro" id="IPR006342">
    <property type="entry name" value="FkbM_mtfrase"/>
</dbReference>
<evidence type="ECO:0000313" key="3">
    <source>
        <dbReference type="Proteomes" id="UP001165685"/>
    </source>
</evidence>